<dbReference type="AlphaFoldDB" id="A0AAN8S2B1"/>
<name>A0AAN8S2B1_9PEZI</name>
<gene>
    <name evidence="2" type="ORF">TWF506_002042</name>
</gene>
<feature type="region of interest" description="Disordered" evidence="1">
    <location>
        <begin position="128"/>
        <end position="169"/>
    </location>
</feature>
<protein>
    <recommendedName>
        <fullName evidence="4">Pentatricopeptide repeat domain-containing protein</fullName>
    </recommendedName>
</protein>
<keyword evidence="3" id="KW-1185">Reference proteome</keyword>
<feature type="compositionally biased region" description="Basic residues" evidence="1">
    <location>
        <begin position="131"/>
        <end position="145"/>
    </location>
</feature>
<comment type="caution">
    <text evidence="2">The sequence shown here is derived from an EMBL/GenBank/DDBJ whole genome shotgun (WGS) entry which is preliminary data.</text>
</comment>
<dbReference type="EMBL" id="JAVHJM010000001">
    <property type="protein sequence ID" value="KAK6521838.1"/>
    <property type="molecule type" value="Genomic_DNA"/>
</dbReference>
<dbReference type="Proteomes" id="UP001307849">
    <property type="component" value="Unassembled WGS sequence"/>
</dbReference>
<evidence type="ECO:0000313" key="2">
    <source>
        <dbReference type="EMBL" id="KAK6521838.1"/>
    </source>
</evidence>
<sequence length="913" mass="107573">MRRFAGGLVRSSWGFYNGPTELTPPLCIRHLSSAKAIVLVPGTKYAITIASYRSRDIGRPRLCLGFRYSHSTDGKKPKIQIPAWLDPESWLAKEPQDVIYGDDRDLENLPPAPKKREYWMDAQYPTGMAKQGKKQQLKKKKKRKQKTDIAQKPAELPLQPSSPLELERPRNYLSNQPITSKQVYTRLFGKESRPFHDFMREARVERQFTLGKLMVDTAEIRNHHEYWLQLLKFRARIHGEKGVKDIWIGMSMRMADIPLTGPVADEMWSFFVKVGLEDEVFLLKLYKYLRQRFERRDQLRWKPMYNTVVGGLLSKKPLRALWWHYHMVDMAPPRGFITFFQQNATDPKNVQTLFTIFKSKKIGPIYETAIPLLCRLEHYEIAARWHKMLLSKGDKPADSHYADRLMEYYAFHKPLKDLELMLREFKEHGIEVVESTVTALIKARYRTRAIMDLLYELYTAEVIRKDCFGDCFWAFLLTYQRFSEADVTTYMKKFGIERISHETTKEFVKRGKTTADFIRGIALLNRRKIPIDNDVYSKFLEVKARWNPEEALEESLPIENLEITRGNALLQGYLSTYRWKFFNHVYKNLRRRNVTTWNLFLKRLFMTRQLKTGLELMEEMRALSIPIRSSAQSELLHAILLPRRSSRRPITQDPRARRTKDLRIATNYLRALLMNGDQVDPRLWKEIIKRYGMFRKLKDLEKLCLWLADWYDPRRPALRQASIPIKFTDVGQIASLGYTRSQHVEWTGPPLAESNRSPRNPLRVLFPATTIRSLVEYGFLSMQRSWYLHLLRRRSRIEVKARLSRCAWGIRLVKQLQEKGVWVDERSVSRAVRVRLRALEGSKYHWESFDTNMSKHEPINLGTMASIAEKAWGKELFPKGSWDTDEGLMRMLRAPVRNIVLPRRLRMGRRPRP</sequence>
<reference evidence="2 3" key="1">
    <citation type="submission" date="2019-10" db="EMBL/GenBank/DDBJ databases">
        <authorList>
            <person name="Palmer J.M."/>
        </authorList>
    </citation>
    <scope>NUCLEOTIDE SEQUENCE [LARGE SCALE GENOMIC DNA]</scope>
    <source>
        <strain evidence="2 3">TWF506</strain>
    </source>
</reference>
<proteinExistence type="predicted"/>
<feature type="compositionally biased region" description="Low complexity" evidence="1">
    <location>
        <begin position="148"/>
        <end position="164"/>
    </location>
</feature>
<organism evidence="2 3">
    <name type="scientific">Arthrobotrys conoides</name>
    <dbReference type="NCBI Taxonomy" id="74498"/>
    <lineage>
        <taxon>Eukaryota</taxon>
        <taxon>Fungi</taxon>
        <taxon>Dikarya</taxon>
        <taxon>Ascomycota</taxon>
        <taxon>Pezizomycotina</taxon>
        <taxon>Orbiliomycetes</taxon>
        <taxon>Orbiliales</taxon>
        <taxon>Orbiliaceae</taxon>
        <taxon>Arthrobotrys</taxon>
    </lineage>
</organism>
<evidence type="ECO:0000313" key="3">
    <source>
        <dbReference type="Proteomes" id="UP001307849"/>
    </source>
</evidence>
<evidence type="ECO:0000256" key="1">
    <source>
        <dbReference type="SAM" id="MobiDB-lite"/>
    </source>
</evidence>
<accession>A0AAN8S2B1</accession>
<evidence type="ECO:0008006" key="4">
    <source>
        <dbReference type="Google" id="ProtNLM"/>
    </source>
</evidence>